<proteinExistence type="predicted"/>
<gene>
    <name evidence="1" type="ORF">MCC10076_0981</name>
</gene>
<dbReference type="EMBL" id="SHRX01000014">
    <property type="protein sequence ID" value="TCE98825.1"/>
    <property type="molecule type" value="Genomic_DNA"/>
</dbReference>
<evidence type="ECO:0000313" key="1">
    <source>
        <dbReference type="EMBL" id="TCE98825.1"/>
    </source>
</evidence>
<comment type="caution">
    <text evidence="1">The sequence shown here is derived from an EMBL/GenBank/DDBJ whole genome shotgun (WGS) entry which is preliminary data.</text>
</comment>
<sequence>MVWRTKTDDEVYALLFPGRGAIESAHEQPDWARVHGELGRVGVTLKQFGASGRTAFDGEGFDELGHHAPSLAPVLVRVTGDDLLVHAVLYCFNVCWAGSAVFFRSEKNQ</sequence>
<dbReference type="Proteomes" id="UP000292751">
    <property type="component" value="Unassembled WGS sequence"/>
</dbReference>
<name>A0A4R0U205_BIFLL</name>
<protein>
    <submittedName>
        <fullName evidence="1">Transposase</fullName>
    </submittedName>
</protein>
<dbReference type="RefSeq" id="WP_165502081.1">
    <property type="nucleotide sequence ID" value="NZ_SHSI01000022.1"/>
</dbReference>
<dbReference type="AlphaFoldDB" id="A0A4R0U205"/>
<accession>A0A4R0U205</accession>
<evidence type="ECO:0000313" key="2">
    <source>
        <dbReference type="Proteomes" id="UP000292751"/>
    </source>
</evidence>
<organism evidence="1 2">
    <name type="scientific">Bifidobacterium longum subsp. longum</name>
    <dbReference type="NCBI Taxonomy" id="1679"/>
    <lineage>
        <taxon>Bacteria</taxon>
        <taxon>Bacillati</taxon>
        <taxon>Actinomycetota</taxon>
        <taxon>Actinomycetes</taxon>
        <taxon>Bifidobacteriales</taxon>
        <taxon>Bifidobacteriaceae</taxon>
        <taxon>Bifidobacterium</taxon>
    </lineage>
</organism>
<reference evidence="1 2" key="1">
    <citation type="journal article" date="2018" name="Sci. Rep.">
        <title>Genomic diversity and distribution of Bifidobacterium longum subsp. longum across the human lifespan.</title>
        <authorList>
            <person name="Odamaki T."/>
            <person name="Bottacini F."/>
            <person name="Kato K."/>
            <person name="Mitsuyama E."/>
            <person name="Yoshida K."/>
            <person name="Horigome A."/>
            <person name="Xiao J.Z."/>
            <person name="van Sinderen D."/>
        </authorList>
    </citation>
    <scope>NUCLEOTIDE SEQUENCE [LARGE SCALE GENOMIC DNA]</scope>
    <source>
        <strain evidence="1 2">MCC10076</strain>
    </source>
</reference>